<protein>
    <recommendedName>
        <fullName evidence="1">PRISE-like Rossmann-fold domain-containing protein</fullName>
    </recommendedName>
</protein>
<proteinExistence type="predicted"/>
<name>A0AAJ0DZB9_9PEZI</name>
<dbReference type="PANTHER" id="PTHR32487:SF8">
    <property type="entry name" value="NAD-DEPENDENT EPIMERASE_DEHYDRATASE DOMAIN-CONTAINING PROTEIN"/>
    <property type="match status" value="1"/>
</dbReference>
<comment type="caution">
    <text evidence="2">The sequence shown here is derived from an EMBL/GenBank/DDBJ whole genome shotgun (WGS) entry which is preliminary data.</text>
</comment>
<keyword evidence="3" id="KW-1185">Reference proteome</keyword>
<evidence type="ECO:0000259" key="1">
    <source>
        <dbReference type="Pfam" id="PF22917"/>
    </source>
</evidence>
<reference evidence="2 3" key="1">
    <citation type="submission" date="2016-10" db="EMBL/GenBank/DDBJ databases">
        <title>The genome sequence of Colletotrichum fioriniae PJ7.</title>
        <authorList>
            <person name="Baroncelli R."/>
        </authorList>
    </citation>
    <scope>NUCLEOTIDE SEQUENCE [LARGE SCALE GENOMIC DNA]</scope>
    <source>
        <strain evidence="2 3">IMI 309622</strain>
    </source>
</reference>
<dbReference type="InterPro" id="IPR055222">
    <property type="entry name" value="PRISE-like_Rossmann-fold"/>
</dbReference>
<dbReference type="AlphaFoldDB" id="A0AAJ0DZB9"/>
<dbReference type="RefSeq" id="XP_060312536.1">
    <property type="nucleotide sequence ID" value="XM_060456262.1"/>
</dbReference>
<dbReference type="GeneID" id="85339809"/>
<accession>A0AAJ0DZB9</accession>
<dbReference type="EMBL" id="MOOE01000008">
    <property type="protein sequence ID" value="KAK1525683.1"/>
    <property type="molecule type" value="Genomic_DNA"/>
</dbReference>
<dbReference type="PANTHER" id="PTHR32487">
    <property type="entry name" value="3-OXO-DELTA(4,5)-STEROID 5-BETA-REDUCTASE"/>
    <property type="match status" value="1"/>
</dbReference>
<dbReference type="Proteomes" id="UP001240678">
    <property type="component" value="Unassembled WGS sequence"/>
</dbReference>
<dbReference type="Pfam" id="PF22917">
    <property type="entry name" value="PRISE"/>
    <property type="match status" value="1"/>
</dbReference>
<feature type="domain" description="PRISE-like Rossmann-fold" evidence="1">
    <location>
        <begin position="2"/>
        <end position="96"/>
    </location>
</feature>
<organism evidence="2 3">
    <name type="scientific">Colletotrichum costaricense</name>
    <dbReference type="NCBI Taxonomy" id="1209916"/>
    <lineage>
        <taxon>Eukaryota</taxon>
        <taxon>Fungi</taxon>
        <taxon>Dikarya</taxon>
        <taxon>Ascomycota</taxon>
        <taxon>Pezizomycotina</taxon>
        <taxon>Sordariomycetes</taxon>
        <taxon>Hypocreomycetidae</taxon>
        <taxon>Glomerellales</taxon>
        <taxon>Glomerellaceae</taxon>
        <taxon>Colletotrichum</taxon>
        <taxon>Colletotrichum acutatum species complex</taxon>
    </lineage>
</organism>
<gene>
    <name evidence="2" type="ORF">CCOS01_08101</name>
</gene>
<evidence type="ECO:0000313" key="3">
    <source>
        <dbReference type="Proteomes" id="UP001240678"/>
    </source>
</evidence>
<sequence length="150" mass="16658">MSKRPMGRKTARLEDDPRLKIHTGLDLTDADLTLQRPKAIPEVVVLHLYVTAYTGHESDLENPVKINAAIIDNGLAAVKHLCPNLEIVSLQTGGKETHERPLNIEDGDSVSWEMKWRSICSYFGLNGIGPPEQLTSQTFGINCLIARKDK</sequence>
<evidence type="ECO:0000313" key="2">
    <source>
        <dbReference type="EMBL" id="KAK1525683.1"/>
    </source>
</evidence>
<dbReference type="Gene3D" id="3.40.50.720">
    <property type="entry name" value="NAD(P)-binding Rossmann-like Domain"/>
    <property type="match status" value="1"/>
</dbReference>